<dbReference type="SUPFAM" id="SSF55729">
    <property type="entry name" value="Acyl-CoA N-acyltransferases (Nat)"/>
    <property type="match status" value="1"/>
</dbReference>
<dbReference type="PANTHER" id="PTHR43138">
    <property type="entry name" value="ACETYLTRANSFERASE, GNAT FAMILY"/>
    <property type="match status" value="1"/>
</dbReference>
<dbReference type="Proteomes" id="UP000266906">
    <property type="component" value="Unassembled WGS sequence"/>
</dbReference>
<dbReference type="InterPro" id="IPR016181">
    <property type="entry name" value="Acyl_CoA_acyltransferase"/>
</dbReference>
<evidence type="ECO:0000313" key="5">
    <source>
        <dbReference type="Proteomes" id="UP000267408"/>
    </source>
</evidence>
<proteinExistence type="predicted"/>
<dbReference type="CDD" id="cd04301">
    <property type="entry name" value="NAT_SF"/>
    <property type="match status" value="1"/>
</dbReference>
<keyword evidence="4" id="KW-1185">Reference proteome</keyword>
<dbReference type="EMBL" id="RKQG01000002">
    <property type="protein sequence ID" value="RPE29544.1"/>
    <property type="molecule type" value="Genomic_DNA"/>
</dbReference>
<dbReference type="RefSeq" id="WP_123563563.1">
    <property type="nucleotide sequence ID" value="NZ_RJVJ01000003.1"/>
</dbReference>
<dbReference type="EMBL" id="RJVJ01000003">
    <property type="protein sequence ID" value="ROR35294.1"/>
    <property type="molecule type" value="Genomic_DNA"/>
</dbReference>
<evidence type="ECO:0000313" key="2">
    <source>
        <dbReference type="EMBL" id="ROR35294.1"/>
    </source>
</evidence>
<keyword evidence="2" id="KW-0808">Transferase</keyword>
<feature type="domain" description="N-acetyltransferase" evidence="1">
    <location>
        <begin position="1"/>
        <end position="163"/>
    </location>
</feature>
<dbReference type="OrthoDB" id="9788300at2"/>
<protein>
    <submittedName>
        <fullName evidence="3">L-amino acid N-acyltransferase YncA</fullName>
    </submittedName>
</protein>
<organism evidence="3 4">
    <name type="scientific">Kitasatospora cineracea</name>
    <dbReference type="NCBI Taxonomy" id="88074"/>
    <lineage>
        <taxon>Bacteria</taxon>
        <taxon>Bacillati</taxon>
        <taxon>Actinomycetota</taxon>
        <taxon>Actinomycetes</taxon>
        <taxon>Kitasatosporales</taxon>
        <taxon>Streptomycetaceae</taxon>
        <taxon>Kitasatospora</taxon>
    </lineage>
</organism>
<dbReference type="Pfam" id="PF00583">
    <property type="entry name" value="Acetyltransf_1"/>
    <property type="match status" value="1"/>
</dbReference>
<dbReference type="PANTHER" id="PTHR43138:SF1">
    <property type="entry name" value="N-ACETYLTRANSFERASE ACA1"/>
    <property type="match status" value="1"/>
</dbReference>
<dbReference type="GO" id="GO:0016747">
    <property type="term" value="F:acyltransferase activity, transferring groups other than amino-acyl groups"/>
    <property type="evidence" value="ECO:0007669"/>
    <property type="project" value="InterPro"/>
</dbReference>
<evidence type="ECO:0000313" key="3">
    <source>
        <dbReference type="EMBL" id="RPE29544.1"/>
    </source>
</evidence>
<accession>A0A3N4RZN6</accession>
<evidence type="ECO:0000259" key="1">
    <source>
        <dbReference type="PROSITE" id="PS51186"/>
    </source>
</evidence>
<gene>
    <name evidence="3" type="ORF">EDD38_6702</name>
    <name evidence="2" type="ORF">EDD39_6951</name>
</gene>
<dbReference type="Proteomes" id="UP000267408">
    <property type="component" value="Unassembled WGS sequence"/>
</dbReference>
<dbReference type="InterPro" id="IPR052742">
    <property type="entry name" value="Mito_N-acetyltransferase"/>
</dbReference>
<dbReference type="PROSITE" id="PS51186">
    <property type="entry name" value="GNAT"/>
    <property type="match status" value="1"/>
</dbReference>
<keyword evidence="2" id="KW-0012">Acyltransferase</keyword>
<reference evidence="4 5" key="1">
    <citation type="submission" date="2018-11" db="EMBL/GenBank/DDBJ databases">
        <title>Sequencing the genomes of 1000 actinobacteria strains.</title>
        <authorList>
            <person name="Klenk H.-P."/>
        </authorList>
    </citation>
    <scope>NUCLEOTIDE SEQUENCE [LARGE SCALE GENOMIC DNA]</scope>
    <source>
        <strain evidence="2 5">DSM 44780</strain>
        <strain evidence="3 4">DSM 44781</strain>
    </source>
</reference>
<dbReference type="Gene3D" id="3.40.630.30">
    <property type="match status" value="1"/>
</dbReference>
<sequence length="163" mass="18018">MLIREATAEDWPAIWPFFHRIVAAGETFTYPLDLGREQGRDWWLLSAPNRTVVAVDGAGTVLGTAKMNTNHMGNGSHTASASYMVDPAHSGRGVGRALCEYSLDWAREAGYRGMQFNAVVETNTHAVHLYRSLGFTVLGTLPEGFRHPEKGYVGLHIMHRPLP</sequence>
<dbReference type="InterPro" id="IPR000182">
    <property type="entry name" value="GNAT_dom"/>
</dbReference>
<accession>A0A8G1X7G3</accession>
<evidence type="ECO:0000313" key="4">
    <source>
        <dbReference type="Proteomes" id="UP000266906"/>
    </source>
</evidence>
<dbReference type="AlphaFoldDB" id="A0A3N4RZN6"/>
<comment type="caution">
    <text evidence="3">The sequence shown here is derived from an EMBL/GenBank/DDBJ whole genome shotgun (WGS) entry which is preliminary data.</text>
</comment>
<name>A0A3N4RZN6_9ACTN</name>